<evidence type="ECO:0000256" key="10">
    <source>
        <dbReference type="SAM" id="Coils"/>
    </source>
</evidence>
<proteinExistence type="inferred from homology"/>
<evidence type="ECO:0000256" key="4">
    <source>
        <dbReference type="ARBA" id="ARBA00022723"/>
    </source>
</evidence>
<name>I4AG27_BERLS</name>
<keyword evidence="15" id="KW-1185">Reference proteome</keyword>
<sequence length="419" mass="47808" precursor="true">MKYFIISLIVLFYFSAAKAQNLNKKIQTYEQEQENLKQKLIQTKNNLDSLKLLKIIEDLNIVGLPKSDFEDEIVTHSAMVLGYAEEFEQARWVAHIITPDITQTSFGRSNDFREDEKVSTGSSQQKDYFLVDSLENGKLEYDGFGYDRGHLAPSADFRWSEKALSESFFYSNMSPQKAEFNREIWAHLENAFRAYVIKNKTSLYVVTLPILIQNLPKVERGINKVAIPRQYAKIAIDLKNNRGIAFLLPNTSSNQLLTSFTTSIDEIEKLTQINFFSKLDDELENKVESMTDGTMFIPDAEQQDVKPIDAMSLPRGYFNTSQAKYHTKSNKKNTVCGTVVSTKLSSKGNVFINLDRAFPNQVFSISIFADNVKNFSYNPEEYLKGKTICVTGKISEYNGTPSMSLENEKSVILYEEKVK</sequence>
<dbReference type="PANTHER" id="PTHR13966:SF5">
    <property type="entry name" value="ENDONUCLEASE G, MITOCHONDRIAL"/>
    <property type="match status" value="1"/>
</dbReference>
<evidence type="ECO:0000256" key="1">
    <source>
        <dbReference type="ARBA" id="ARBA00001946"/>
    </source>
</evidence>
<comment type="cofactor">
    <cofactor evidence="1">
        <name>Mg(2+)</name>
        <dbReference type="ChEBI" id="CHEBI:18420"/>
    </cofactor>
</comment>
<dbReference type="KEGG" id="fli:Fleli_0436"/>
<dbReference type="Gene3D" id="3.40.570.10">
    <property type="entry name" value="Extracellular Endonuclease, subunit A"/>
    <property type="match status" value="1"/>
</dbReference>
<keyword evidence="11" id="KW-0732">Signal</keyword>
<dbReference type="InterPro" id="IPR001604">
    <property type="entry name" value="Endo_G_ENPP1-like_dom"/>
</dbReference>
<evidence type="ECO:0000256" key="7">
    <source>
        <dbReference type="ARBA" id="ARBA00022842"/>
    </source>
</evidence>
<gene>
    <name evidence="14" type="ordered locus">Fleli_0436</name>
</gene>
<dbReference type="OrthoDB" id="9811262at2"/>
<keyword evidence="7" id="KW-0460">Magnesium</keyword>
<dbReference type="GO" id="GO:0004519">
    <property type="term" value="F:endonuclease activity"/>
    <property type="evidence" value="ECO:0007669"/>
    <property type="project" value="UniProtKB-KW"/>
</dbReference>
<dbReference type="SMART" id="SM00477">
    <property type="entry name" value="NUC"/>
    <property type="match status" value="1"/>
</dbReference>
<dbReference type="PANTHER" id="PTHR13966">
    <property type="entry name" value="ENDONUCLEASE RELATED"/>
    <property type="match status" value="1"/>
</dbReference>
<dbReference type="Pfam" id="PF01223">
    <property type="entry name" value="Endonuclease_NS"/>
    <property type="match status" value="1"/>
</dbReference>
<evidence type="ECO:0000313" key="15">
    <source>
        <dbReference type="Proteomes" id="UP000006054"/>
    </source>
</evidence>
<dbReference type="CDD" id="cd00091">
    <property type="entry name" value="NUC"/>
    <property type="match status" value="1"/>
</dbReference>
<keyword evidence="10" id="KW-0175">Coiled coil</keyword>
<dbReference type="InterPro" id="IPR018524">
    <property type="entry name" value="DNA/RNA_endonuclease_AS"/>
</dbReference>
<dbReference type="GO" id="GO:0016787">
    <property type="term" value="F:hydrolase activity"/>
    <property type="evidence" value="ECO:0007669"/>
    <property type="project" value="UniProtKB-KW"/>
</dbReference>
<evidence type="ECO:0000256" key="5">
    <source>
        <dbReference type="ARBA" id="ARBA00022759"/>
    </source>
</evidence>
<keyword evidence="3" id="KW-0540">Nuclease</keyword>
<evidence type="ECO:0000256" key="11">
    <source>
        <dbReference type="SAM" id="SignalP"/>
    </source>
</evidence>
<feature type="domain" description="ENPP1-3/EXOG-like endonuclease/phosphodiesterase" evidence="12">
    <location>
        <begin position="76"/>
        <end position="282"/>
    </location>
</feature>
<evidence type="ECO:0000256" key="9">
    <source>
        <dbReference type="PIRSR" id="PIRSR640255-2"/>
    </source>
</evidence>
<dbReference type="GO" id="GO:0046872">
    <property type="term" value="F:metal ion binding"/>
    <property type="evidence" value="ECO:0007669"/>
    <property type="project" value="UniProtKB-KW"/>
</dbReference>
<dbReference type="InterPro" id="IPR044929">
    <property type="entry name" value="DNA/RNA_non-sp_Endonuclease_sf"/>
</dbReference>
<dbReference type="SUPFAM" id="SSF54060">
    <property type="entry name" value="His-Me finger endonucleases"/>
    <property type="match status" value="1"/>
</dbReference>
<dbReference type="SMART" id="SM00892">
    <property type="entry name" value="Endonuclease_NS"/>
    <property type="match status" value="1"/>
</dbReference>
<dbReference type="eggNOG" id="COG1864">
    <property type="taxonomic scope" value="Bacteria"/>
</dbReference>
<reference evidence="15" key="1">
    <citation type="submission" date="2012-06" db="EMBL/GenBank/DDBJ databases">
        <title>The complete genome of Flexibacter litoralis DSM 6794.</title>
        <authorList>
            <person name="Lucas S."/>
            <person name="Copeland A."/>
            <person name="Lapidus A."/>
            <person name="Glavina del Rio T."/>
            <person name="Dalin E."/>
            <person name="Tice H."/>
            <person name="Bruce D."/>
            <person name="Goodwin L."/>
            <person name="Pitluck S."/>
            <person name="Peters L."/>
            <person name="Ovchinnikova G."/>
            <person name="Lu M."/>
            <person name="Kyrpides N."/>
            <person name="Mavromatis K."/>
            <person name="Ivanova N."/>
            <person name="Brettin T."/>
            <person name="Detter J.C."/>
            <person name="Han C."/>
            <person name="Larimer F."/>
            <person name="Land M."/>
            <person name="Hauser L."/>
            <person name="Markowitz V."/>
            <person name="Cheng J.-F."/>
            <person name="Hugenholtz P."/>
            <person name="Woyke T."/>
            <person name="Wu D."/>
            <person name="Spring S."/>
            <person name="Lang E."/>
            <person name="Kopitz M."/>
            <person name="Brambilla E."/>
            <person name="Klenk H.-P."/>
            <person name="Eisen J.A."/>
        </authorList>
    </citation>
    <scope>NUCLEOTIDE SEQUENCE [LARGE SCALE GENOMIC DNA]</scope>
    <source>
        <strain evidence="15">ATCC 23117 / DSM 6794 / NBRC 15988 / NCIMB 1366 / Sio-4</strain>
    </source>
</reference>
<evidence type="ECO:0000313" key="14">
    <source>
        <dbReference type="EMBL" id="AFM02912.1"/>
    </source>
</evidence>
<dbReference type="Proteomes" id="UP000006054">
    <property type="component" value="Chromosome"/>
</dbReference>
<evidence type="ECO:0000256" key="6">
    <source>
        <dbReference type="ARBA" id="ARBA00022801"/>
    </source>
</evidence>
<feature type="chain" id="PRO_5003685296" evidence="11">
    <location>
        <begin position="20"/>
        <end position="419"/>
    </location>
</feature>
<evidence type="ECO:0000256" key="3">
    <source>
        <dbReference type="ARBA" id="ARBA00022722"/>
    </source>
</evidence>
<keyword evidence="4 9" id="KW-0479">Metal-binding</keyword>
<organism evidence="14 15">
    <name type="scientific">Bernardetia litoralis (strain ATCC 23117 / DSM 6794 / NBRC 15988 / NCIMB 1366 / Fx l1 / Sio-4)</name>
    <name type="common">Flexibacter litoralis</name>
    <dbReference type="NCBI Taxonomy" id="880071"/>
    <lineage>
        <taxon>Bacteria</taxon>
        <taxon>Pseudomonadati</taxon>
        <taxon>Bacteroidota</taxon>
        <taxon>Cytophagia</taxon>
        <taxon>Cytophagales</taxon>
        <taxon>Bernardetiaceae</taxon>
        <taxon>Bernardetia</taxon>
    </lineage>
</organism>
<comment type="similarity">
    <text evidence="2">Belongs to the DNA/RNA non-specific endonuclease family.</text>
</comment>
<dbReference type="RefSeq" id="WP_014796372.1">
    <property type="nucleotide sequence ID" value="NC_018018.1"/>
</dbReference>
<accession>I4AG27</accession>
<dbReference type="InterPro" id="IPR044925">
    <property type="entry name" value="His-Me_finger_sf"/>
</dbReference>
<feature type="active site" description="Proton acceptor" evidence="8">
    <location>
        <position position="150"/>
    </location>
</feature>
<evidence type="ECO:0000259" key="12">
    <source>
        <dbReference type="SMART" id="SM00477"/>
    </source>
</evidence>
<dbReference type="AlphaFoldDB" id="I4AG27"/>
<evidence type="ECO:0000256" key="8">
    <source>
        <dbReference type="PIRSR" id="PIRSR640255-1"/>
    </source>
</evidence>
<evidence type="ECO:0000256" key="2">
    <source>
        <dbReference type="ARBA" id="ARBA00010052"/>
    </source>
</evidence>
<dbReference type="EMBL" id="CP003345">
    <property type="protein sequence ID" value="AFM02912.1"/>
    <property type="molecule type" value="Genomic_DNA"/>
</dbReference>
<keyword evidence="6" id="KW-0378">Hydrolase</keyword>
<dbReference type="GO" id="GO:0003676">
    <property type="term" value="F:nucleic acid binding"/>
    <property type="evidence" value="ECO:0007669"/>
    <property type="project" value="InterPro"/>
</dbReference>
<dbReference type="STRING" id="880071.Fleli_0436"/>
<feature type="coiled-coil region" evidence="10">
    <location>
        <begin position="19"/>
        <end position="53"/>
    </location>
</feature>
<dbReference type="InterPro" id="IPR020821">
    <property type="entry name" value="ENPP1-3/EXOG-like_nuc-like"/>
</dbReference>
<feature type="binding site" evidence="9">
    <location>
        <position position="181"/>
    </location>
    <ligand>
        <name>Mg(2+)</name>
        <dbReference type="ChEBI" id="CHEBI:18420"/>
        <note>catalytic</note>
    </ligand>
</feature>
<keyword evidence="5 14" id="KW-0255">Endonuclease</keyword>
<dbReference type="HOGENOM" id="CLU_670640_0_0_10"/>
<protein>
    <submittedName>
        <fullName evidence="14">DNA/RNA endonuclease G, NUC1</fullName>
    </submittedName>
</protein>
<feature type="domain" description="DNA/RNA non-specific endonuclease/pyrophosphatase/phosphodiesterase" evidence="13">
    <location>
        <begin position="75"/>
        <end position="282"/>
    </location>
</feature>
<feature type="signal peptide" evidence="11">
    <location>
        <begin position="1"/>
        <end position="19"/>
    </location>
</feature>
<dbReference type="PROSITE" id="PS01070">
    <property type="entry name" value="NUCLEASE_NON_SPEC"/>
    <property type="match status" value="1"/>
</dbReference>
<dbReference type="InterPro" id="IPR040255">
    <property type="entry name" value="Non-specific_endonuclease"/>
</dbReference>
<evidence type="ECO:0000259" key="13">
    <source>
        <dbReference type="SMART" id="SM00892"/>
    </source>
</evidence>